<protein>
    <recommendedName>
        <fullName evidence="3">Protein N-terminal asparagine amidohydrolase</fullName>
    </recommendedName>
</protein>
<dbReference type="Pfam" id="PF14736">
    <property type="entry name" value="N_Asn_amidohyd"/>
    <property type="match status" value="1"/>
</dbReference>
<gene>
    <name evidence="1" type="ORF">FSP39_024462</name>
</gene>
<reference evidence="1" key="1">
    <citation type="submission" date="2019-08" db="EMBL/GenBank/DDBJ databases">
        <title>The improved chromosome-level genome for the pearl oyster Pinctada fucata martensii using PacBio sequencing and Hi-C.</title>
        <authorList>
            <person name="Zheng Z."/>
        </authorList>
    </citation>
    <scope>NUCLEOTIDE SEQUENCE</scope>
    <source>
        <strain evidence="1">ZZ-2019</strain>
        <tissue evidence="1">Adductor muscle</tissue>
    </source>
</reference>
<dbReference type="GO" id="GO:0008418">
    <property type="term" value="F:protein-N-terminal asparagine amidohydrolase activity"/>
    <property type="evidence" value="ECO:0007669"/>
    <property type="project" value="InterPro"/>
</dbReference>
<dbReference type="PANTHER" id="PTHR12498">
    <property type="entry name" value="N-TERMINAL ASPARAGINE AMIDOHYDROLASE"/>
    <property type="match status" value="1"/>
</dbReference>
<evidence type="ECO:0008006" key="3">
    <source>
        <dbReference type="Google" id="ProtNLM"/>
    </source>
</evidence>
<dbReference type="Proteomes" id="UP001186944">
    <property type="component" value="Unassembled WGS sequence"/>
</dbReference>
<comment type="caution">
    <text evidence="1">The sequence shown here is derived from an EMBL/GenBank/DDBJ whole genome shotgun (WGS) entry which is preliminary data.</text>
</comment>
<dbReference type="InterPro" id="IPR026750">
    <property type="entry name" value="NTAN1"/>
</dbReference>
<dbReference type="AlphaFoldDB" id="A0AA88XU97"/>
<evidence type="ECO:0000313" key="2">
    <source>
        <dbReference type="Proteomes" id="UP001186944"/>
    </source>
</evidence>
<dbReference type="GO" id="GO:0006511">
    <property type="term" value="P:ubiquitin-dependent protein catabolic process"/>
    <property type="evidence" value="ECO:0007669"/>
    <property type="project" value="TreeGrafter"/>
</dbReference>
<dbReference type="EMBL" id="VSWD01000010">
    <property type="protein sequence ID" value="KAK3092015.1"/>
    <property type="molecule type" value="Genomic_DNA"/>
</dbReference>
<dbReference type="PANTHER" id="PTHR12498:SF0">
    <property type="entry name" value="PROTEIN N-TERMINAL ASPARAGINE AMIDOHYDROLASE"/>
    <property type="match status" value="1"/>
</dbReference>
<dbReference type="GO" id="GO:0005634">
    <property type="term" value="C:nucleus"/>
    <property type="evidence" value="ECO:0007669"/>
    <property type="project" value="TreeGrafter"/>
</dbReference>
<evidence type="ECO:0000313" key="1">
    <source>
        <dbReference type="EMBL" id="KAK3092015.1"/>
    </source>
</evidence>
<feature type="non-terminal residue" evidence="1">
    <location>
        <position position="1"/>
    </location>
</feature>
<organism evidence="1 2">
    <name type="scientific">Pinctada imbricata</name>
    <name type="common">Atlantic pearl-oyster</name>
    <name type="synonym">Pinctada martensii</name>
    <dbReference type="NCBI Taxonomy" id="66713"/>
    <lineage>
        <taxon>Eukaryota</taxon>
        <taxon>Metazoa</taxon>
        <taxon>Spiralia</taxon>
        <taxon>Lophotrochozoa</taxon>
        <taxon>Mollusca</taxon>
        <taxon>Bivalvia</taxon>
        <taxon>Autobranchia</taxon>
        <taxon>Pteriomorphia</taxon>
        <taxon>Pterioida</taxon>
        <taxon>Pterioidea</taxon>
        <taxon>Pteriidae</taxon>
        <taxon>Pinctada</taxon>
    </lineage>
</organism>
<sequence>YQVSAENILSQKCRTIVPIGLLYVGQREMAATVPEDGQIQMLGTDDATTCHMVVLRHTGSGAACIAHLDGCGTDNASRKMLSLVSDLSTGNLPGRFELHMYGGFRDPNRTSEELSVKVLTAFNNLPVEIHLQTACISDMNNIKKNGVNHPGVCGVVVTLNSGKIERANFPEHGPDLPLRGARHFTGSEEVMNIYDCKRGLLSIGPFNYSTMDEIDLLCGLPDQFIREHLSTSPEQEPPHFEAAVRAALIQIRDHPEPLKTVFKDGRPRLYRLESSGSWSQVEEG</sequence>
<name>A0AA88XU97_PINIB</name>
<proteinExistence type="predicted"/>
<accession>A0AA88XU97</accession>
<keyword evidence="2" id="KW-1185">Reference proteome</keyword>